<evidence type="ECO:0000313" key="1">
    <source>
        <dbReference type="EMBL" id="GFY12497.1"/>
    </source>
</evidence>
<evidence type="ECO:0000313" key="2">
    <source>
        <dbReference type="Proteomes" id="UP000887159"/>
    </source>
</evidence>
<gene>
    <name evidence="1" type="ORF">TNCV_1799191</name>
</gene>
<proteinExistence type="predicted"/>
<reference evidence="1" key="1">
    <citation type="submission" date="2020-08" db="EMBL/GenBank/DDBJ databases">
        <title>Multicomponent nature underlies the extraordinary mechanical properties of spider dragline silk.</title>
        <authorList>
            <person name="Kono N."/>
            <person name="Nakamura H."/>
            <person name="Mori M."/>
            <person name="Yoshida Y."/>
            <person name="Ohtoshi R."/>
            <person name="Malay A.D."/>
            <person name="Moran D.A.P."/>
            <person name="Tomita M."/>
            <person name="Numata K."/>
            <person name="Arakawa K."/>
        </authorList>
    </citation>
    <scope>NUCLEOTIDE SEQUENCE</scope>
</reference>
<dbReference type="Proteomes" id="UP000887159">
    <property type="component" value="Unassembled WGS sequence"/>
</dbReference>
<name>A0A8X6SEQ5_TRICX</name>
<accession>A0A8X6SEQ5</accession>
<protein>
    <submittedName>
        <fullName evidence="1">Uncharacterized protein</fullName>
    </submittedName>
</protein>
<dbReference type="EMBL" id="BMAU01021314">
    <property type="protein sequence ID" value="GFY12497.1"/>
    <property type="molecule type" value="Genomic_DNA"/>
</dbReference>
<sequence length="91" mass="10559">MGFPTKRSRDFLLCSEKFLKERKIIPFPKRAPSFHYGPKVTFPSSSEKMQENNCDCEFSLLPTTLHPSSIRQLSCWNFYATYRPAPRSIPA</sequence>
<dbReference type="AlphaFoldDB" id="A0A8X6SEQ5"/>
<keyword evidence="2" id="KW-1185">Reference proteome</keyword>
<organism evidence="1 2">
    <name type="scientific">Trichonephila clavipes</name>
    <name type="common">Golden silk orbweaver</name>
    <name type="synonym">Nephila clavipes</name>
    <dbReference type="NCBI Taxonomy" id="2585209"/>
    <lineage>
        <taxon>Eukaryota</taxon>
        <taxon>Metazoa</taxon>
        <taxon>Ecdysozoa</taxon>
        <taxon>Arthropoda</taxon>
        <taxon>Chelicerata</taxon>
        <taxon>Arachnida</taxon>
        <taxon>Araneae</taxon>
        <taxon>Araneomorphae</taxon>
        <taxon>Entelegynae</taxon>
        <taxon>Araneoidea</taxon>
        <taxon>Nephilidae</taxon>
        <taxon>Trichonephila</taxon>
    </lineage>
</organism>
<comment type="caution">
    <text evidence="1">The sequence shown here is derived from an EMBL/GenBank/DDBJ whole genome shotgun (WGS) entry which is preliminary data.</text>
</comment>